<feature type="transmembrane region" description="Helical" evidence="3">
    <location>
        <begin position="454"/>
        <end position="473"/>
    </location>
</feature>
<feature type="region of interest" description="Disordered" evidence="2">
    <location>
        <begin position="509"/>
        <end position="532"/>
    </location>
</feature>
<feature type="compositionally biased region" description="Basic and acidic residues" evidence="2">
    <location>
        <begin position="510"/>
        <end position="532"/>
    </location>
</feature>
<dbReference type="RefSeq" id="WP_027287996.1">
    <property type="nucleotide sequence ID" value="NZ_NRRE01000030.1"/>
</dbReference>
<feature type="coiled-coil region" evidence="1">
    <location>
        <begin position="282"/>
        <end position="323"/>
    </location>
</feature>
<dbReference type="InterPro" id="IPR027417">
    <property type="entry name" value="P-loop_NTPase"/>
</dbReference>
<dbReference type="PANTHER" id="PTHR41259">
    <property type="entry name" value="DOUBLE-STRAND BREAK REPAIR RAD50 ATPASE, PUTATIVE-RELATED"/>
    <property type="match status" value="1"/>
</dbReference>
<keyword evidence="3" id="KW-0812">Transmembrane</keyword>
<feature type="coiled-coil region" evidence="1">
    <location>
        <begin position="776"/>
        <end position="803"/>
    </location>
</feature>
<dbReference type="SUPFAM" id="SSF52540">
    <property type="entry name" value="P-loop containing nucleoside triphosphate hydrolases"/>
    <property type="match status" value="1"/>
</dbReference>
<dbReference type="PANTHER" id="PTHR41259:SF1">
    <property type="entry name" value="DOUBLE-STRAND BREAK REPAIR RAD50 ATPASE, PUTATIVE-RELATED"/>
    <property type="match status" value="1"/>
</dbReference>
<dbReference type="InterPro" id="IPR038734">
    <property type="entry name" value="YhaN_AAA"/>
</dbReference>
<evidence type="ECO:0000313" key="5">
    <source>
        <dbReference type="EMBL" id="MBK1698779.1"/>
    </source>
</evidence>
<reference evidence="5" key="2">
    <citation type="journal article" date="2020" name="Microorganisms">
        <title>Osmotic Adaptation and Compatible Solute Biosynthesis of Phototrophic Bacteria as Revealed from Genome Analyses.</title>
        <authorList>
            <person name="Imhoff J.F."/>
            <person name="Rahn T."/>
            <person name="Kunzel S."/>
            <person name="Keller A."/>
            <person name="Neulinger S.C."/>
        </authorList>
    </citation>
    <scope>NUCLEOTIDE SEQUENCE</scope>
    <source>
        <strain evidence="5">DSM 9154</strain>
    </source>
</reference>
<comment type="caution">
    <text evidence="5">The sequence shown here is derived from an EMBL/GenBank/DDBJ whole genome shotgun (WGS) entry which is preliminary data.</text>
</comment>
<keyword evidence="3" id="KW-0472">Membrane</keyword>
<protein>
    <recommendedName>
        <fullName evidence="4">YhaN AAA domain-containing protein</fullName>
    </recommendedName>
</protein>
<evidence type="ECO:0000256" key="3">
    <source>
        <dbReference type="SAM" id="Phobius"/>
    </source>
</evidence>
<feature type="domain" description="YhaN AAA" evidence="4">
    <location>
        <begin position="1"/>
        <end position="206"/>
    </location>
</feature>
<sequence length="963" mass="106615">MIIRGWQIDGFGAFRDQRSSELASGLSVLHGPNEAGKSTLLAFIRGVLFGFPDKRNKGVPLYEPPGGGAFGGSVFVEHDGRRYTIHRRAGSRNNAPTITDAGGQSVPEGELPQILGGADKTLFQNVFGFSLWELQEGQSLTAEGVRDRIFSGAVAGAGLNARRAAEELEARAKDLYSPNARQKKNQAAKLLDEIRQVDQELVEAKRAARDYPQKVEAERTAAAERKRLDGEIAHWQGKRRELDALLRLWEPWCQRARALETLERLTGRSLPRIDPVPVDDALDAQQRQVDALRESLGLQRQRLQDAGELAAQLEAQAQSLARTLQTLGPQWTEDRVAAFTLPIPARDEVHDWERALDAADAAVTKADEQLGEAERRRQESAERHAKLAQELEALADPPPALATLQRRQAELEDLRAKMDELARLRDAEGYAQAALEQADARVDDARDEQSGRGLVLGALAVAVLAAVAAGVAGVQGEPVAAGALAALALAAGAVSAWLHRRRRQAAARVQRAEADRDAKARDVDRQSERRRTLEQEADAAAQALDFAERPGPGELARAVTELGHRLEDRRRLDRQIQDAEVQRQEVETRQEEVDRRQQTLESARAENQRLEAAWAEWKRARAFPEASRPQGVLEFAEQLRQAQDILRETRSLEAKRQQLDIAIAGWEEAARGVLQARGADSAATGEALIEAFNACAQAIQSEQEAYQQVREVEAAVLREASNEPARAAELRETLAGGDAQAWADERERLDAYLAAQQEVRDDALRQEEEAARDRKAVETSDRIAELETRRNQLAGEVARLFRQWQVYAGAQALIEETLERFERERQPAVFARASDRLARFSHGRYTQIRQAEAGQDFRVIDREGRAVQPIDLSRGTREQLYLAVRLGLIEEFAQRGTSLPLVLDEVLVNFDPERMAAVAAELARFAEDHQVLLFTCHPEIAERVQANAPGAASIPMAELAASS</sequence>
<dbReference type="Pfam" id="PF13514">
    <property type="entry name" value="AAA_27"/>
    <property type="match status" value="1"/>
</dbReference>
<keyword evidence="6" id="KW-1185">Reference proteome</keyword>
<feature type="coiled-coil region" evidence="1">
    <location>
        <begin position="356"/>
        <end position="424"/>
    </location>
</feature>
<keyword evidence="1" id="KW-0175">Coiled coil</keyword>
<proteinExistence type="predicted"/>
<gene>
    <name evidence="5" type="ORF">CKO21_16155</name>
</gene>
<keyword evidence="3" id="KW-1133">Transmembrane helix</keyword>
<feature type="coiled-coil region" evidence="1">
    <location>
        <begin position="180"/>
        <end position="207"/>
    </location>
</feature>
<dbReference type="Proteomes" id="UP000778970">
    <property type="component" value="Unassembled WGS sequence"/>
</dbReference>
<evidence type="ECO:0000259" key="4">
    <source>
        <dbReference type="Pfam" id="PF13514"/>
    </source>
</evidence>
<feature type="coiled-coil region" evidence="1">
    <location>
        <begin position="569"/>
        <end position="620"/>
    </location>
</feature>
<accession>A0A934QL89</accession>
<evidence type="ECO:0000313" key="6">
    <source>
        <dbReference type="Proteomes" id="UP000778970"/>
    </source>
</evidence>
<feature type="transmembrane region" description="Helical" evidence="3">
    <location>
        <begin position="479"/>
        <end position="498"/>
    </location>
</feature>
<organism evidence="5 6">
    <name type="scientific">Rhodovibrio salinarum</name>
    <dbReference type="NCBI Taxonomy" id="1087"/>
    <lineage>
        <taxon>Bacteria</taxon>
        <taxon>Pseudomonadati</taxon>
        <taxon>Pseudomonadota</taxon>
        <taxon>Alphaproteobacteria</taxon>
        <taxon>Rhodospirillales</taxon>
        <taxon>Rhodovibrionaceae</taxon>
        <taxon>Rhodovibrio</taxon>
    </lineage>
</organism>
<reference evidence="5" key="1">
    <citation type="submission" date="2017-08" db="EMBL/GenBank/DDBJ databases">
        <authorList>
            <person name="Imhoff J.F."/>
            <person name="Rahn T."/>
            <person name="Kuenzel S."/>
            <person name="Neulinger S.C."/>
        </authorList>
    </citation>
    <scope>NUCLEOTIDE SEQUENCE</scope>
    <source>
        <strain evidence="5">DSM 9154</strain>
    </source>
</reference>
<dbReference type="Gene3D" id="3.40.50.300">
    <property type="entry name" value="P-loop containing nucleotide triphosphate hydrolases"/>
    <property type="match status" value="2"/>
</dbReference>
<dbReference type="AlphaFoldDB" id="A0A934QL89"/>
<evidence type="ECO:0000256" key="1">
    <source>
        <dbReference type="SAM" id="Coils"/>
    </source>
</evidence>
<evidence type="ECO:0000256" key="2">
    <source>
        <dbReference type="SAM" id="MobiDB-lite"/>
    </source>
</evidence>
<name>A0A934QL89_9PROT</name>
<dbReference type="EMBL" id="NRRE01000030">
    <property type="protein sequence ID" value="MBK1698779.1"/>
    <property type="molecule type" value="Genomic_DNA"/>
</dbReference>